<sequence>MAEIVRRSAPARAAYLITNDAENAIVALPINSDGTLSKGIVTATGGKGSNVLIPGGTAKQAPDALVAQASLVLVGNNIFAVNPGSNSLSMLEISAHDSLKLTIVGKPAALPGDFPNTVAVSEKHKLACVGLTGAKAGISCAPYSSKGLGPMDDLRPFDLNQTTPPVGKFNTVSQTFFNADETKLFTTVKGGQNATQPGFFSVFRVDGGGKLGRNDVRSSPDGTQILFGSTLIPGSPNKVFATDRSFGAVILSIDPQTDIATTIAKGVIPGQLATCWSIVSPATHSAFTTDGSLDRVVEMSLTDASVISDTELRNNDPGLLEVAAAGDFLYTLSAGNTTHQAAVTVLDVSGGQGSTKQIQHIQLGDMGVDENCEGMVLLK</sequence>
<gene>
    <name evidence="1" type="ORF">NA57DRAFT_64801</name>
</gene>
<dbReference type="OrthoDB" id="10006285at2759"/>
<evidence type="ECO:0000313" key="1">
    <source>
        <dbReference type="EMBL" id="KAF2102270.1"/>
    </source>
</evidence>
<dbReference type="InterPro" id="IPR015943">
    <property type="entry name" value="WD40/YVTN_repeat-like_dom_sf"/>
</dbReference>
<name>A0A9P4IN42_9PEZI</name>
<dbReference type="EMBL" id="ML978123">
    <property type="protein sequence ID" value="KAF2102270.1"/>
    <property type="molecule type" value="Genomic_DNA"/>
</dbReference>
<keyword evidence="2" id="KW-1185">Reference proteome</keyword>
<dbReference type="Proteomes" id="UP000799772">
    <property type="component" value="Unassembled WGS sequence"/>
</dbReference>
<dbReference type="SUPFAM" id="SSF82171">
    <property type="entry name" value="DPP6 N-terminal domain-like"/>
    <property type="match status" value="1"/>
</dbReference>
<accession>A0A9P4IN42</accession>
<proteinExistence type="predicted"/>
<reference evidence="1" key="1">
    <citation type="journal article" date="2020" name="Stud. Mycol.">
        <title>101 Dothideomycetes genomes: a test case for predicting lifestyles and emergence of pathogens.</title>
        <authorList>
            <person name="Haridas S."/>
            <person name="Albert R."/>
            <person name="Binder M."/>
            <person name="Bloem J."/>
            <person name="Labutti K."/>
            <person name="Salamov A."/>
            <person name="Andreopoulos B."/>
            <person name="Baker S."/>
            <person name="Barry K."/>
            <person name="Bills G."/>
            <person name="Bluhm B."/>
            <person name="Cannon C."/>
            <person name="Castanera R."/>
            <person name="Culley D."/>
            <person name="Daum C."/>
            <person name="Ezra D."/>
            <person name="Gonzalez J."/>
            <person name="Henrissat B."/>
            <person name="Kuo A."/>
            <person name="Liang C."/>
            <person name="Lipzen A."/>
            <person name="Lutzoni F."/>
            <person name="Magnuson J."/>
            <person name="Mondo S."/>
            <person name="Nolan M."/>
            <person name="Ohm R."/>
            <person name="Pangilinan J."/>
            <person name="Park H.-J."/>
            <person name="Ramirez L."/>
            <person name="Alfaro M."/>
            <person name="Sun H."/>
            <person name="Tritt A."/>
            <person name="Yoshinaga Y."/>
            <person name="Zwiers L.-H."/>
            <person name="Turgeon B."/>
            <person name="Goodwin S."/>
            <person name="Spatafora J."/>
            <person name="Crous P."/>
            <person name="Grigoriev I."/>
        </authorList>
    </citation>
    <scope>NUCLEOTIDE SEQUENCE</scope>
    <source>
        <strain evidence="1">CBS 133067</strain>
    </source>
</reference>
<dbReference type="AlphaFoldDB" id="A0A9P4IN42"/>
<protein>
    <submittedName>
        <fullName evidence="1">Uncharacterized protein</fullName>
    </submittedName>
</protein>
<dbReference type="Gene3D" id="2.130.10.10">
    <property type="entry name" value="YVTN repeat-like/Quinoprotein amine dehydrogenase"/>
    <property type="match status" value="1"/>
</dbReference>
<comment type="caution">
    <text evidence="1">The sequence shown here is derived from an EMBL/GenBank/DDBJ whole genome shotgun (WGS) entry which is preliminary data.</text>
</comment>
<organism evidence="1 2">
    <name type="scientific">Rhizodiscina lignyota</name>
    <dbReference type="NCBI Taxonomy" id="1504668"/>
    <lineage>
        <taxon>Eukaryota</taxon>
        <taxon>Fungi</taxon>
        <taxon>Dikarya</taxon>
        <taxon>Ascomycota</taxon>
        <taxon>Pezizomycotina</taxon>
        <taxon>Dothideomycetes</taxon>
        <taxon>Pleosporomycetidae</taxon>
        <taxon>Aulographales</taxon>
        <taxon>Rhizodiscinaceae</taxon>
        <taxon>Rhizodiscina</taxon>
    </lineage>
</organism>
<evidence type="ECO:0000313" key="2">
    <source>
        <dbReference type="Proteomes" id="UP000799772"/>
    </source>
</evidence>